<gene>
    <name evidence="1" type="ORF">IEO21_10089</name>
</gene>
<protein>
    <submittedName>
        <fullName evidence="1">Uncharacterized protein</fullName>
    </submittedName>
</protein>
<name>A0A8H7TXA4_9APHY</name>
<reference evidence="1" key="2">
    <citation type="journal article" name="Front. Microbiol.">
        <title>Degradative Capacity of Two Strains of Rhodonia placenta: From Phenotype to Genotype.</title>
        <authorList>
            <person name="Kolle M."/>
            <person name="Horta M.A.C."/>
            <person name="Nowrousian M."/>
            <person name="Ohm R.A."/>
            <person name="Benz J.P."/>
            <person name="Pilgard A."/>
        </authorList>
    </citation>
    <scope>NUCLEOTIDE SEQUENCE</scope>
    <source>
        <strain evidence="1">FPRL280</strain>
    </source>
</reference>
<sequence>MLNAMRLGQLSEDAAVKFRALSRPVIYEDGIEPTDLFPTRREVDNANASRLNRLPGPCHTYPATDTGGIDLAGMPLPTSKVEALLDRLIAPRTIALKVLYKHLVLLNARHA</sequence>
<accession>A0A8H7TXA4</accession>
<comment type="caution">
    <text evidence="1">The sequence shown here is derived from an EMBL/GenBank/DDBJ whole genome shotgun (WGS) entry which is preliminary data.</text>
</comment>
<evidence type="ECO:0000313" key="2">
    <source>
        <dbReference type="Proteomes" id="UP000639403"/>
    </source>
</evidence>
<dbReference type="EMBL" id="JADOXO010000655">
    <property type="protein sequence ID" value="KAF9801537.1"/>
    <property type="molecule type" value="Genomic_DNA"/>
</dbReference>
<dbReference type="Proteomes" id="UP000639403">
    <property type="component" value="Unassembled WGS sequence"/>
</dbReference>
<dbReference type="AlphaFoldDB" id="A0A8H7TXA4"/>
<reference evidence="1" key="1">
    <citation type="submission" date="2020-11" db="EMBL/GenBank/DDBJ databases">
        <authorList>
            <person name="Koelle M."/>
            <person name="Horta M.A.C."/>
            <person name="Nowrousian M."/>
            <person name="Ohm R.A."/>
            <person name="Benz P."/>
            <person name="Pilgard A."/>
        </authorList>
    </citation>
    <scope>NUCLEOTIDE SEQUENCE</scope>
    <source>
        <strain evidence="1">FPRL280</strain>
    </source>
</reference>
<organism evidence="1 2">
    <name type="scientific">Rhodonia placenta</name>
    <dbReference type="NCBI Taxonomy" id="104341"/>
    <lineage>
        <taxon>Eukaryota</taxon>
        <taxon>Fungi</taxon>
        <taxon>Dikarya</taxon>
        <taxon>Basidiomycota</taxon>
        <taxon>Agaricomycotina</taxon>
        <taxon>Agaricomycetes</taxon>
        <taxon>Polyporales</taxon>
        <taxon>Adustoporiaceae</taxon>
        <taxon>Rhodonia</taxon>
    </lineage>
</organism>
<evidence type="ECO:0000313" key="1">
    <source>
        <dbReference type="EMBL" id="KAF9801537.1"/>
    </source>
</evidence>
<proteinExistence type="predicted"/>